<keyword evidence="6" id="KW-1185">Reference proteome</keyword>
<evidence type="ECO:0008006" key="7">
    <source>
        <dbReference type="Google" id="ProtNLM"/>
    </source>
</evidence>
<organism evidence="5 6">
    <name type="scientific">Clonostachys byssicola</name>
    <dbReference type="NCBI Taxonomy" id="160290"/>
    <lineage>
        <taxon>Eukaryota</taxon>
        <taxon>Fungi</taxon>
        <taxon>Dikarya</taxon>
        <taxon>Ascomycota</taxon>
        <taxon>Pezizomycotina</taxon>
        <taxon>Sordariomycetes</taxon>
        <taxon>Hypocreomycetidae</taxon>
        <taxon>Hypocreales</taxon>
        <taxon>Bionectriaceae</taxon>
        <taxon>Clonostachys</taxon>
    </lineage>
</organism>
<dbReference type="PIRSF" id="PIRSF000521">
    <property type="entry name" value="Transaminase_4ab_Lys_Orn"/>
    <property type="match status" value="1"/>
</dbReference>
<evidence type="ECO:0000313" key="5">
    <source>
        <dbReference type="EMBL" id="CAG9988148.1"/>
    </source>
</evidence>
<accession>A0A9N9UCZ8</accession>
<sequence length="458" mass="48656">LFDKFSLVDLFIAYTVTMSAVTTPPSAVFHRSLGKAYPTAVSGQGIYLKTKDGKLVIDGSSGAAVSCLGHGHPVVIKAIVEQAQRMAFAHTSFFTSDPAEELAELLLNQSAGAFNNVMFLSSGSEAVESAIKLARQHHVSNGEPERINFISRRYSYHGNTLGCLSAGFNPPRREQFAPLLSQAFHHVSPCFFSRDSSPGEAESAYVDRLLQEYEQKIQALGPKTIAGLIVEPIGGATLGSFPSAEGYLAGLRQLCDKYGALLLFDEVMCGMGRAGTLHAWQSLGNVAPDLQTIGKGLGAGYQPISAILVGRKVYDSIKASQDVLPFVSGHTYQGHSIGCAAALAVQKVIVEQGLLANVEAMGKCLRNQLEASTPHLKEVRGLGLFLTAEFKAIAGSPIASRVAAKCLNNGAAVYLCSSAVDAVMFAPPFIITEEEVGKLVEIFVLSVNEVLLESASTT</sequence>
<dbReference type="Proteomes" id="UP000754883">
    <property type="component" value="Unassembled WGS sequence"/>
</dbReference>
<dbReference type="GO" id="GO:0008483">
    <property type="term" value="F:transaminase activity"/>
    <property type="evidence" value="ECO:0007669"/>
    <property type="project" value="InterPro"/>
</dbReference>
<dbReference type="PANTHER" id="PTHR43094">
    <property type="entry name" value="AMINOTRANSFERASE"/>
    <property type="match status" value="1"/>
</dbReference>
<comment type="cofactor">
    <cofactor evidence="1">
        <name>pyridoxal 5'-phosphate</name>
        <dbReference type="ChEBI" id="CHEBI:597326"/>
    </cofactor>
</comment>
<evidence type="ECO:0000256" key="1">
    <source>
        <dbReference type="ARBA" id="ARBA00001933"/>
    </source>
</evidence>
<dbReference type="PANTHER" id="PTHR43094:SF1">
    <property type="entry name" value="AMINOTRANSFERASE CLASS-III"/>
    <property type="match status" value="1"/>
</dbReference>
<gene>
    <name evidence="5" type="ORF">CBYS24578_00017722</name>
</gene>
<dbReference type="InterPro" id="IPR005814">
    <property type="entry name" value="Aminotrans_3"/>
</dbReference>
<evidence type="ECO:0000313" key="6">
    <source>
        <dbReference type="Proteomes" id="UP000754883"/>
    </source>
</evidence>
<proteinExistence type="inferred from homology"/>
<reference evidence="5 6" key="2">
    <citation type="submission" date="2021-10" db="EMBL/GenBank/DDBJ databases">
        <authorList>
            <person name="Piombo E."/>
        </authorList>
    </citation>
    <scope>NUCLEOTIDE SEQUENCE [LARGE SCALE GENOMIC DNA]</scope>
</reference>
<dbReference type="GO" id="GO:0005829">
    <property type="term" value="C:cytosol"/>
    <property type="evidence" value="ECO:0007669"/>
    <property type="project" value="TreeGrafter"/>
</dbReference>
<dbReference type="SUPFAM" id="SSF53383">
    <property type="entry name" value="PLP-dependent transferases"/>
    <property type="match status" value="1"/>
</dbReference>
<evidence type="ECO:0000256" key="4">
    <source>
        <dbReference type="RuleBase" id="RU003560"/>
    </source>
</evidence>
<protein>
    <recommendedName>
        <fullName evidence="7">Aminotransferase</fullName>
    </recommendedName>
</protein>
<dbReference type="EMBL" id="CABFNO020001446">
    <property type="protein sequence ID" value="CAG9988148.1"/>
    <property type="molecule type" value="Genomic_DNA"/>
</dbReference>
<dbReference type="FunFam" id="3.40.640.10:FF:000004">
    <property type="entry name" value="Acetylornithine aminotransferase"/>
    <property type="match status" value="1"/>
</dbReference>
<name>A0A9N9UCZ8_9HYPO</name>
<dbReference type="InterPro" id="IPR015421">
    <property type="entry name" value="PyrdxlP-dep_Trfase_major"/>
</dbReference>
<evidence type="ECO:0000256" key="2">
    <source>
        <dbReference type="ARBA" id="ARBA00008954"/>
    </source>
</evidence>
<dbReference type="OrthoDB" id="5419315at2759"/>
<dbReference type="Gene3D" id="3.40.640.10">
    <property type="entry name" value="Type I PLP-dependent aspartate aminotransferase-like (Major domain)"/>
    <property type="match status" value="1"/>
</dbReference>
<dbReference type="GO" id="GO:0030170">
    <property type="term" value="F:pyridoxal phosphate binding"/>
    <property type="evidence" value="ECO:0007669"/>
    <property type="project" value="InterPro"/>
</dbReference>
<dbReference type="AlphaFoldDB" id="A0A9N9UCZ8"/>
<feature type="non-terminal residue" evidence="5">
    <location>
        <position position="1"/>
    </location>
</feature>
<reference evidence="6" key="1">
    <citation type="submission" date="2019-06" db="EMBL/GenBank/DDBJ databases">
        <authorList>
            <person name="Broberg M."/>
        </authorList>
    </citation>
    <scope>NUCLEOTIDE SEQUENCE [LARGE SCALE GENOMIC DNA]</scope>
</reference>
<comment type="similarity">
    <text evidence="2 4">Belongs to the class-III pyridoxal-phosphate-dependent aminotransferase family.</text>
</comment>
<comment type="caution">
    <text evidence="5">The sequence shown here is derived from an EMBL/GenBank/DDBJ whole genome shotgun (WGS) entry which is preliminary data.</text>
</comment>
<evidence type="ECO:0000256" key="3">
    <source>
        <dbReference type="ARBA" id="ARBA00022898"/>
    </source>
</evidence>
<keyword evidence="3 4" id="KW-0663">Pyridoxal phosphate</keyword>
<dbReference type="Pfam" id="PF00202">
    <property type="entry name" value="Aminotran_3"/>
    <property type="match status" value="1"/>
</dbReference>
<dbReference type="CDD" id="cd00610">
    <property type="entry name" value="OAT_like"/>
    <property type="match status" value="1"/>
</dbReference>
<dbReference type="InterPro" id="IPR015422">
    <property type="entry name" value="PyrdxlP-dep_Trfase_small"/>
</dbReference>
<dbReference type="Gene3D" id="3.90.1150.10">
    <property type="entry name" value="Aspartate Aminotransferase, domain 1"/>
    <property type="match status" value="1"/>
</dbReference>
<dbReference type="InterPro" id="IPR015424">
    <property type="entry name" value="PyrdxlP-dep_Trfase"/>
</dbReference>